<organism evidence="8 9">
    <name type="scientific">Paralabilibaculum antarcticum</name>
    <dbReference type="NCBI Taxonomy" id="2912572"/>
    <lineage>
        <taxon>Bacteria</taxon>
        <taxon>Pseudomonadati</taxon>
        <taxon>Bacteroidota</taxon>
        <taxon>Bacteroidia</taxon>
        <taxon>Marinilabiliales</taxon>
        <taxon>Marinifilaceae</taxon>
        <taxon>Paralabilibaculum</taxon>
    </lineage>
</organism>
<dbReference type="InterPro" id="IPR004099">
    <property type="entry name" value="Pyr_nucl-diS_OxRdtase_dimer"/>
</dbReference>
<sequence length="500" mass="55219">MSIEKYDLVVLGSGPAGFSAAMRAIDFKKSVCIIEANHLGGAGIMNGALTSKAMWELSRDFSIASSVTRGYRASGLNVEYDKVQKTVIQAAKQKQLQMLSQIETYSKASENSGNITLKYGWGKFLDSNTVEIISHDKIEQVKGDNFIIATGSRPRPMPDVEVDNERIIDSDGIMNLKEFPERMIIIGSGIIGCEYATIFSNYNQTEVHLLDRQHKVIPYEDDDVSDFVSKGLEKNGVIIHHTANLRTIRKRSDCLEVVLDYQDGHSKVIEVDVAVVAVGRIPNLDNLGLENVNIKTTERGYLDINEACAIDNFKSCNIFAAGDVSGHAQLYSVGELQGRFIVEALYGNLEFPLDYSNMSTLMFFKPAVAAVGLNEKACKSQNIPYKVATYSNSLINRAIAMRASDGFVKIIVSDDGENRILGMRAAGPQASTLITSIAYQISQKGTLKDIRKNVHPHPSISEGVQECLRVFEGKSIYKPQAFPDFIKLESWHPEVVKENS</sequence>
<evidence type="ECO:0000313" key="9">
    <source>
        <dbReference type="Proteomes" id="UP001528920"/>
    </source>
</evidence>
<dbReference type="PIRSF" id="PIRSF000350">
    <property type="entry name" value="Mercury_reductase_MerA"/>
    <property type="match status" value="1"/>
</dbReference>
<dbReference type="Pfam" id="PF07992">
    <property type="entry name" value="Pyr_redox_2"/>
    <property type="match status" value="1"/>
</dbReference>
<evidence type="ECO:0000256" key="5">
    <source>
        <dbReference type="ARBA" id="ARBA00023027"/>
    </source>
</evidence>
<feature type="domain" description="Pyridine nucleotide-disulphide oxidoreductase dimerisation" evidence="6">
    <location>
        <begin position="359"/>
        <end position="466"/>
    </location>
</feature>
<keyword evidence="9" id="KW-1185">Reference proteome</keyword>
<evidence type="ECO:0000256" key="1">
    <source>
        <dbReference type="ARBA" id="ARBA00001974"/>
    </source>
</evidence>
<dbReference type="SUPFAM" id="SSF55424">
    <property type="entry name" value="FAD/NAD-linked reductases, dimerisation (C-terminal) domain"/>
    <property type="match status" value="1"/>
</dbReference>
<evidence type="ECO:0000313" key="8">
    <source>
        <dbReference type="EMBL" id="MDE5417051.1"/>
    </source>
</evidence>
<dbReference type="PANTHER" id="PTHR22912:SF94">
    <property type="entry name" value="DIHYDROLIPOAMIDE DEHYDROGENASE, POINT MUTATION"/>
    <property type="match status" value="1"/>
</dbReference>
<dbReference type="SUPFAM" id="SSF51905">
    <property type="entry name" value="FAD/NAD(P)-binding domain"/>
    <property type="match status" value="1"/>
</dbReference>
<comment type="cofactor">
    <cofactor evidence="1">
        <name>FAD</name>
        <dbReference type="ChEBI" id="CHEBI:57692"/>
    </cofactor>
</comment>
<keyword evidence="5" id="KW-0520">NAD</keyword>
<gene>
    <name evidence="8" type="ORF">L3049_03445</name>
</gene>
<evidence type="ECO:0000259" key="7">
    <source>
        <dbReference type="Pfam" id="PF07992"/>
    </source>
</evidence>
<dbReference type="InterPro" id="IPR001100">
    <property type="entry name" value="Pyr_nuc-diS_OxRdtase"/>
</dbReference>
<dbReference type="Pfam" id="PF02852">
    <property type="entry name" value="Pyr_redox_dim"/>
    <property type="match status" value="1"/>
</dbReference>
<dbReference type="PRINTS" id="PR00368">
    <property type="entry name" value="FADPNR"/>
</dbReference>
<dbReference type="RefSeq" id="WP_275108389.1">
    <property type="nucleotide sequence ID" value="NZ_JAKJSC010000001.1"/>
</dbReference>
<dbReference type="InterPro" id="IPR023753">
    <property type="entry name" value="FAD/NAD-binding_dom"/>
</dbReference>
<reference evidence="8 9" key="1">
    <citation type="submission" date="2022-01" db="EMBL/GenBank/DDBJ databases">
        <title>Labilibaculum sp. nov, a marine bacterium isolated from Antarctica.</title>
        <authorList>
            <person name="Dai W."/>
        </authorList>
    </citation>
    <scope>NUCLEOTIDE SEQUENCE [LARGE SCALE GENOMIC DNA]</scope>
    <source>
        <strain evidence="8 9">DW002</strain>
    </source>
</reference>
<protein>
    <submittedName>
        <fullName evidence="8">NAD(P)/FAD-dependent oxidoreductase</fullName>
    </submittedName>
</protein>
<evidence type="ECO:0000259" key="6">
    <source>
        <dbReference type="Pfam" id="PF02852"/>
    </source>
</evidence>
<comment type="caution">
    <text evidence="8">The sequence shown here is derived from an EMBL/GenBank/DDBJ whole genome shotgun (WGS) entry which is preliminary data.</text>
</comment>
<dbReference type="InterPro" id="IPR036188">
    <property type="entry name" value="FAD/NAD-bd_sf"/>
</dbReference>
<evidence type="ECO:0000256" key="4">
    <source>
        <dbReference type="ARBA" id="ARBA00022827"/>
    </source>
</evidence>
<dbReference type="Gene3D" id="3.30.390.30">
    <property type="match status" value="1"/>
</dbReference>
<name>A0ABT5VNP0_9BACT</name>
<dbReference type="PANTHER" id="PTHR22912">
    <property type="entry name" value="DISULFIDE OXIDOREDUCTASE"/>
    <property type="match status" value="1"/>
</dbReference>
<evidence type="ECO:0000256" key="2">
    <source>
        <dbReference type="ARBA" id="ARBA00007532"/>
    </source>
</evidence>
<evidence type="ECO:0000256" key="3">
    <source>
        <dbReference type="ARBA" id="ARBA00022630"/>
    </source>
</evidence>
<feature type="domain" description="FAD/NAD(P)-binding" evidence="7">
    <location>
        <begin position="6"/>
        <end position="338"/>
    </location>
</feature>
<dbReference type="EMBL" id="JAKJSC010000001">
    <property type="protein sequence ID" value="MDE5417051.1"/>
    <property type="molecule type" value="Genomic_DNA"/>
</dbReference>
<dbReference type="Proteomes" id="UP001528920">
    <property type="component" value="Unassembled WGS sequence"/>
</dbReference>
<dbReference type="InterPro" id="IPR050151">
    <property type="entry name" value="Class-I_Pyr_Nuc-Dis_Oxidored"/>
</dbReference>
<keyword evidence="3" id="KW-0285">Flavoprotein</keyword>
<proteinExistence type="inferred from homology"/>
<dbReference type="InterPro" id="IPR016156">
    <property type="entry name" value="FAD/NAD-linked_Rdtase_dimer_sf"/>
</dbReference>
<comment type="similarity">
    <text evidence="2">Belongs to the class-I pyridine nucleotide-disulfide oxidoreductase family.</text>
</comment>
<keyword evidence="4" id="KW-0274">FAD</keyword>
<accession>A0ABT5VNP0</accession>
<dbReference type="Gene3D" id="3.50.50.60">
    <property type="entry name" value="FAD/NAD(P)-binding domain"/>
    <property type="match status" value="2"/>
</dbReference>
<dbReference type="PRINTS" id="PR00411">
    <property type="entry name" value="PNDRDTASEI"/>
</dbReference>